<evidence type="ECO:0000313" key="2">
    <source>
        <dbReference type="Proteomes" id="UP000681720"/>
    </source>
</evidence>
<dbReference type="AlphaFoldDB" id="A0A8S2XMZ1"/>
<dbReference type="Proteomes" id="UP000681720">
    <property type="component" value="Unassembled WGS sequence"/>
</dbReference>
<dbReference type="EMBL" id="CAJOBJ010081866">
    <property type="protein sequence ID" value="CAF4504616.1"/>
    <property type="molecule type" value="Genomic_DNA"/>
</dbReference>
<organism evidence="1 2">
    <name type="scientific">Rotaria magnacalcarata</name>
    <dbReference type="NCBI Taxonomy" id="392030"/>
    <lineage>
        <taxon>Eukaryota</taxon>
        <taxon>Metazoa</taxon>
        <taxon>Spiralia</taxon>
        <taxon>Gnathifera</taxon>
        <taxon>Rotifera</taxon>
        <taxon>Eurotatoria</taxon>
        <taxon>Bdelloidea</taxon>
        <taxon>Philodinida</taxon>
        <taxon>Philodinidae</taxon>
        <taxon>Rotaria</taxon>
    </lineage>
</organism>
<dbReference type="InterPro" id="IPR029052">
    <property type="entry name" value="Metallo-depent_PP-like"/>
</dbReference>
<evidence type="ECO:0000313" key="1">
    <source>
        <dbReference type="EMBL" id="CAF4504616.1"/>
    </source>
</evidence>
<reference evidence="1" key="1">
    <citation type="submission" date="2021-02" db="EMBL/GenBank/DDBJ databases">
        <authorList>
            <person name="Nowell W R."/>
        </authorList>
    </citation>
    <scope>NUCLEOTIDE SEQUENCE</scope>
</reference>
<gene>
    <name evidence="1" type="ORF">GIL414_LOCUS34895</name>
</gene>
<dbReference type="Gene3D" id="3.60.21.10">
    <property type="match status" value="1"/>
</dbReference>
<dbReference type="InterPro" id="IPR043360">
    <property type="entry name" value="PP2B"/>
</dbReference>
<dbReference type="PANTHER" id="PTHR45673">
    <property type="entry name" value="SERINE/THREONINE-PROTEIN PHOSPHATASE 2B CATALYTIC SUBUNIT 1-RELATED"/>
    <property type="match status" value="1"/>
</dbReference>
<evidence type="ECO:0008006" key="3">
    <source>
        <dbReference type="Google" id="ProtNLM"/>
    </source>
</evidence>
<sequence length="39" mass="4528">LKMFEKGGDVASNRYLFLGDYVDRGQFSVEVVLYLWAIK</sequence>
<accession>A0A8S2XMZ1</accession>
<feature type="non-terminal residue" evidence="1">
    <location>
        <position position="1"/>
    </location>
</feature>
<feature type="non-terminal residue" evidence="1">
    <location>
        <position position="39"/>
    </location>
</feature>
<proteinExistence type="predicted"/>
<protein>
    <recommendedName>
        <fullName evidence="3">Protein-serine/threonine phosphatase</fullName>
    </recommendedName>
</protein>
<dbReference type="GO" id="GO:0097720">
    <property type="term" value="P:calcineurin-mediated signaling"/>
    <property type="evidence" value="ECO:0007669"/>
    <property type="project" value="InterPro"/>
</dbReference>
<comment type="caution">
    <text evidence="1">The sequence shown here is derived from an EMBL/GenBank/DDBJ whole genome shotgun (WGS) entry which is preliminary data.</text>
</comment>
<dbReference type="GO" id="GO:0033192">
    <property type="term" value="F:calmodulin-dependent protein phosphatase activity"/>
    <property type="evidence" value="ECO:0007669"/>
    <property type="project" value="InterPro"/>
</dbReference>
<dbReference type="SUPFAM" id="SSF56300">
    <property type="entry name" value="Metallo-dependent phosphatases"/>
    <property type="match status" value="1"/>
</dbReference>
<name>A0A8S2XMZ1_9BILA</name>